<evidence type="ECO:0000256" key="1">
    <source>
        <dbReference type="SAM" id="Coils"/>
    </source>
</evidence>
<feature type="compositionally biased region" description="Acidic residues" evidence="2">
    <location>
        <begin position="141"/>
        <end position="151"/>
    </location>
</feature>
<feature type="coiled-coil region" evidence="1">
    <location>
        <begin position="371"/>
        <end position="493"/>
    </location>
</feature>
<proteinExistence type="predicted"/>
<dbReference type="RefSeq" id="XP_029240896.1">
    <property type="nucleotide sequence ID" value="XM_029379273.1"/>
</dbReference>
<dbReference type="AlphaFoldDB" id="A0A422NV16"/>
<dbReference type="CDD" id="cd00821">
    <property type="entry name" value="PH"/>
    <property type="match status" value="1"/>
</dbReference>
<evidence type="ECO:0000313" key="3">
    <source>
        <dbReference type="EMBL" id="RNF09315.1"/>
    </source>
</evidence>
<reference evidence="3 4" key="1">
    <citation type="journal article" date="2018" name="BMC Genomics">
        <title>Genomic comparison of Trypanosoma conorhini and Trypanosoma rangeli to Trypanosoma cruzi strains of high and low virulence.</title>
        <authorList>
            <person name="Bradwell K.R."/>
            <person name="Koparde V.N."/>
            <person name="Matveyev A.V."/>
            <person name="Serrano M.G."/>
            <person name="Alves J.M."/>
            <person name="Parikh H."/>
            <person name="Huang B."/>
            <person name="Lee V."/>
            <person name="Espinosa-Alvarez O."/>
            <person name="Ortiz P.A."/>
            <person name="Costa-Martins A.G."/>
            <person name="Teixeira M.M."/>
            <person name="Buck G.A."/>
        </authorList>
    </citation>
    <scope>NUCLEOTIDE SEQUENCE [LARGE SCALE GENOMIC DNA]</scope>
    <source>
        <strain evidence="3 4">AM80</strain>
    </source>
</reference>
<name>A0A422NV16_TRYRA</name>
<dbReference type="SUPFAM" id="SSF50729">
    <property type="entry name" value="PH domain-like"/>
    <property type="match status" value="1"/>
</dbReference>
<dbReference type="OrthoDB" id="248404at2759"/>
<evidence type="ECO:0000256" key="2">
    <source>
        <dbReference type="SAM" id="MobiDB-lite"/>
    </source>
</evidence>
<dbReference type="GeneID" id="40326195"/>
<accession>A0A422NV16</accession>
<keyword evidence="4" id="KW-1185">Reference proteome</keyword>
<sequence>MLLKLVCDDSCGFVRRLGAAEMRVGWVVEEDIALCDATQIAALNAAINEARRETCASTPTAAAMEVPGLGDYALLMAASGQPLDVRRTPNELGLQTGAALQLVYTAKQLHNEGGVSLSNVRSWPRQQQRREQQSSPPAVNTEDDTEEENDEVYASRELGWFPFLLRPHEGEPLVLISNPHTPVRERDAHPNARPLCETCAALVSHGEALRVAVDVHYKPMLMRQDYLEMFVEKLGGGHLRRWQSRFIQMSEKSIDWFAEKPKPGVKSRIHGHRYIVRDGECQVEALINCPDPEKYSHCKDTHFNCFAVAFRNPSKTYFFRVKTEEQRELAVEFLEKCIKRVRDRAPVHNPVTWKQRVDRFLCNAAQLGELYSTQRMAIEALQMQVRFLEEELAEALEQKPKLLAAVETQTGYVQALCGELAGYEANLKQARQWVRAAEARVAEEERLLQEEQIVMGEDIHKVAIIKRYAQQQREATEKNMAELRVRAAALQEEENTVFRKWRKLEERHRVELETLPHSGLYSFSEDGVGVPSGTSRLSMELVASVARLALNSEPPCSLTTSSLSPRRRLMYSTSREREL</sequence>
<dbReference type="Proteomes" id="UP000283634">
    <property type="component" value="Unassembled WGS sequence"/>
</dbReference>
<organism evidence="3 4">
    <name type="scientific">Trypanosoma rangeli</name>
    <dbReference type="NCBI Taxonomy" id="5698"/>
    <lineage>
        <taxon>Eukaryota</taxon>
        <taxon>Discoba</taxon>
        <taxon>Euglenozoa</taxon>
        <taxon>Kinetoplastea</taxon>
        <taxon>Metakinetoplastina</taxon>
        <taxon>Trypanosomatida</taxon>
        <taxon>Trypanosomatidae</taxon>
        <taxon>Trypanosoma</taxon>
        <taxon>Herpetosoma</taxon>
    </lineage>
</organism>
<dbReference type="Gene3D" id="2.30.29.30">
    <property type="entry name" value="Pleckstrin-homology domain (PH domain)/Phosphotyrosine-binding domain (PTB)"/>
    <property type="match status" value="1"/>
</dbReference>
<comment type="caution">
    <text evidence="3">The sequence shown here is derived from an EMBL/GenBank/DDBJ whole genome shotgun (WGS) entry which is preliminary data.</text>
</comment>
<evidence type="ECO:0000313" key="4">
    <source>
        <dbReference type="Proteomes" id="UP000283634"/>
    </source>
</evidence>
<gene>
    <name evidence="3" type="ORF">TraAM80_02262</name>
</gene>
<feature type="compositionally biased region" description="Low complexity" evidence="2">
    <location>
        <begin position="555"/>
        <end position="564"/>
    </location>
</feature>
<keyword evidence="1" id="KW-0175">Coiled coil</keyword>
<dbReference type="InterPro" id="IPR011993">
    <property type="entry name" value="PH-like_dom_sf"/>
</dbReference>
<evidence type="ECO:0008006" key="5">
    <source>
        <dbReference type="Google" id="ProtNLM"/>
    </source>
</evidence>
<dbReference type="EMBL" id="MKGL01000050">
    <property type="protein sequence ID" value="RNF09315.1"/>
    <property type="molecule type" value="Genomic_DNA"/>
</dbReference>
<dbReference type="OMA" id="NARPLCE"/>
<protein>
    <recommendedName>
        <fullName evidence="5">PH domain-containing protein</fullName>
    </recommendedName>
</protein>
<feature type="region of interest" description="Disordered" evidence="2">
    <location>
        <begin position="115"/>
        <end position="151"/>
    </location>
</feature>
<feature type="region of interest" description="Disordered" evidence="2">
    <location>
        <begin position="555"/>
        <end position="579"/>
    </location>
</feature>